<organism evidence="1 3">
    <name type="scientific">Yersinia phage fHe-Yen9-04</name>
    <dbReference type="NCBI Taxonomy" id="2052742"/>
    <lineage>
        <taxon>Viruses</taxon>
        <taxon>Duplodnaviria</taxon>
        <taxon>Heunggongvirae</taxon>
        <taxon>Uroviricota</taxon>
        <taxon>Caudoviricetes</taxon>
        <taxon>Eneladusvirus</taxon>
        <taxon>Eneladusvirus Yen904</taxon>
    </lineage>
</organism>
<sequence>MSEHASPQLINVSIKHGDVIDIEHTCVDRREHISVFVSHSTIHNGRGVAIFHDNDGKVYLWKPSDKCPHGIIERVDSPNEDFLVNPYVRIYCPDVDKFRPVDSFSGSYLITK</sequence>
<name>A0A2C9CXW0_9CAUD</name>
<accession>A0A2C9CXW0</accession>
<evidence type="ECO:0000313" key="1">
    <source>
        <dbReference type="EMBL" id="SOK58670.1"/>
    </source>
</evidence>
<keyword evidence="3" id="KW-1185">Reference proteome</keyword>
<protein>
    <submittedName>
        <fullName evidence="1">Uncharacterized protein</fullName>
    </submittedName>
</protein>
<evidence type="ECO:0000313" key="4">
    <source>
        <dbReference type="Proteomes" id="UP000317227"/>
    </source>
</evidence>
<evidence type="ECO:0000313" key="2">
    <source>
        <dbReference type="EMBL" id="VUE36439.1"/>
    </source>
</evidence>
<reference evidence="2 4" key="3">
    <citation type="submission" date="2019-06" db="EMBL/GenBank/DDBJ databases">
        <authorList>
            <person name="Bower L."/>
            <person name="Leinonen R."/>
        </authorList>
    </citation>
    <scope>NUCLEOTIDE SEQUENCE [LARGE SCALE GENOMIC DNA]</scope>
</reference>
<reference evidence="1" key="2">
    <citation type="submission" date="2017-10" db="EMBL/GenBank/DDBJ databases">
        <authorList>
            <person name="Banno H."/>
            <person name="Chua N.-H."/>
        </authorList>
    </citation>
    <scope>NUCLEOTIDE SEQUENCE [LARGE SCALE GENOMIC DNA]</scope>
</reference>
<reference evidence="3" key="1">
    <citation type="submission" date="2017-10" db="EMBL/GenBank/DDBJ databases">
        <authorList>
            <person name="Skurnik M."/>
        </authorList>
    </citation>
    <scope>NUCLEOTIDE SEQUENCE [LARGE SCALE GENOMIC DNA]</scope>
</reference>
<gene>
    <name evidence="1" type="primary">g393</name>
</gene>
<dbReference type="EMBL" id="LR596615">
    <property type="protein sequence ID" value="VUE36439.1"/>
    <property type="molecule type" value="Genomic_DNA"/>
</dbReference>
<dbReference type="EMBL" id="LT960551">
    <property type="protein sequence ID" value="SOK58670.1"/>
    <property type="molecule type" value="Genomic_DNA"/>
</dbReference>
<dbReference type="Proteomes" id="UP000317227">
    <property type="component" value="Segment"/>
</dbReference>
<dbReference type="Proteomes" id="UP000240931">
    <property type="component" value="Segment"/>
</dbReference>
<dbReference type="KEGG" id="vg:40100811"/>
<dbReference type="GeneID" id="40100811"/>
<proteinExistence type="predicted"/>
<evidence type="ECO:0000313" key="3">
    <source>
        <dbReference type="Proteomes" id="UP000240931"/>
    </source>
</evidence>
<dbReference type="RefSeq" id="YP_009624003.1">
    <property type="nucleotide sequence ID" value="NC_042116.1"/>
</dbReference>